<dbReference type="CDD" id="cd14371">
    <property type="entry name" value="CUE_CID7_like"/>
    <property type="match status" value="1"/>
</dbReference>
<dbReference type="PANTHER" id="PTHR37252:SF3">
    <property type="entry name" value="POLYADENYLATE-BINDING PROTEIN-INTERACTING PROTEIN 6"/>
    <property type="match status" value="1"/>
</dbReference>
<gene>
    <name evidence="2" type="ORF">Godav_007702</name>
</gene>
<feature type="domain" description="CUE" evidence="1">
    <location>
        <begin position="87"/>
        <end position="130"/>
    </location>
</feature>
<dbReference type="InterPro" id="IPR009060">
    <property type="entry name" value="UBA-like_sf"/>
</dbReference>
<accession>A0A7J8S7Q9</accession>
<dbReference type="EMBL" id="JABFAC010000009">
    <property type="protein sequence ID" value="MBA0622134.1"/>
    <property type="molecule type" value="Genomic_DNA"/>
</dbReference>
<dbReference type="PANTHER" id="PTHR37252">
    <property type="entry name" value="POLYADENYLATE-BINDING PROTEIN-INTERACTING PROTEIN 6"/>
    <property type="match status" value="1"/>
</dbReference>
<dbReference type="InterPro" id="IPR038981">
    <property type="entry name" value="CID5/CID6"/>
</dbReference>
<comment type="caution">
    <text evidence="2">The sequence shown here is derived from an EMBL/GenBank/DDBJ whole genome shotgun (WGS) entry which is preliminary data.</text>
</comment>
<evidence type="ECO:0000259" key="1">
    <source>
        <dbReference type="PROSITE" id="PS51140"/>
    </source>
</evidence>
<proteinExistence type="predicted"/>
<dbReference type="InterPro" id="IPR003892">
    <property type="entry name" value="CUE"/>
</dbReference>
<reference evidence="2 3" key="1">
    <citation type="journal article" date="2019" name="Genome Biol. Evol.">
        <title>Insights into the evolution of the New World diploid cottons (Gossypium, subgenus Houzingenia) based on genome sequencing.</title>
        <authorList>
            <person name="Grover C.E."/>
            <person name="Arick M.A. 2nd"/>
            <person name="Thrash A."/>
            <person name="Conover J.L."/>
            <person name="Sanders W.S."/>
            <person name="Peterson D.G."/>
            <person name="Frelichowski J.E."/>
            <person name="Scheffler J.A."/>
            <person name="Scheffler B.E."/>
            <person name="Wendel J.F."/>
        </authorList>
    </citation>
    <scope>NUCLEOTIDE SEQUENCE [LARGE SCALE GENOMIC DNA]</scope>
    <source>
        <strain evidence="2">27</strain>
        <tissue evidence="2">Leaf</tissue>
    </source>
</reference>
<dbReference type="AlphaFoldDB" id="A0A7J8S7Q9"/>
<dbReference type="Gene3D" id="1.10.8.10">
    <property type="entry name" value="DNA helicase RuvA subunit, C-terminal domain"/>
    <property type="match status" value="1"/>
</dbReference>
<keyword evidence="3" id="KW-1185">Reference proteome</keyword>
<dbReference type="InterPro" id="IPR041806">
    <property type="entry name" value="CID5/6/7_CUE"/>
</dbReference>
<evidence type="ECO:0000313" key="3">
    <source>
        <dbReference type="Proteomes" id="UP000593561"/>
    </source>
</evidence>
<name>A0A7J8S7Q9_GOSDV</name>
<dbReference type="Proteomes" id="UP000593561">
    <property type="component" value="Unassembled WGS sequence"/>
</dbReference>
<dbReference type="SUPFAM" id="SSF46934">
    <property type="entry name" value="UBA-like"/>
    <property type="match status" value="1"/>
</dbReference>
<organism evidence="2 3">
    <name type="scientific">Gossypium davidsonii</name>
    <name type="common">Davidson's cotton</name>
    <name type="synonym">Gossypium klotzschianum subsp. davidsonii</name>
    <dbReference type="NCBI Taxonomy" id="34287"/>
    <lineage>
        <taxon>Eukaryota</taxon>
        <taxon>Viridiplantae</taxon>
        <taxon>Streptophyta</taxon>
        <taxon>Embryophyta</taxon>
        <taxon>Tracheophyta</taxon>
        <taxon>Spermatophyta</taxon>
        <taxon>Magnoliopsida</taxon>
        <taxon>eudicotyledons</taxon>
        <taxon>Gunneridae</taxon>
        <taxon>Pentapetalae</taxon>
        <taxon>rosids</taxon>
        <taxon>malvids</taxon>
        <taxon>Malvales</taxon>
        <taxon>Malvaceae</taxon>
        <taxon>Malvoideae</taxon>
        <taxon>Gossypium</taxon>
    </lineage>
</organism>
<evidence type="ECO:0000313" key="2">
    <source>
        <dbReference type="EMBL" id="MBA0622134.1"/>
    </source>
</evidence>
<dbReference type="GO" id="GO:0043130">
    <property type="term" value="F:ubiquitin binding"/>
    <property type="evidence" value="ECO:0007669"/>
    <property type="project" value="InterPro"/>
</dbReference>
<dbReference type="PROSITE" id="PS51140">
    <property type="entry name" value="CUE"/>
    <property type="match status" value="1"/>
</dbReference>
<dbReference type="Pfam" id="PF02845">
    <property type="entry name" value="CUE"/>
    <property type="match status" value="1"/>
</dbReference>
<protein>
    <recommendedName>
        <fullName evidence="1">CUE domain-containing protein</fullName>
    </recommendedName>
</protein>
<sequence>MKPEVSSLNPYAASYIPLAKREGSIAKDIKAGNESAWFGPSSRSNASLESAIPGIGNHSVALKSDPGHGSLMQNQGEMSGEQIMDEEFDMDLQYLRMMFPGLSNDSVLDVYMANNGDLEATIDMLNQLEDVFLMLLASCLLIGRQVLSLVSLEVISGVFVILILELMYTVESSDTLPDTLDIGDISESFSSANCGTLKLKNVASETGASSSGS</sequence>